<comment type="caution">
    <text evidence="2">The sequence shown here is derived from an EMBL/GenBank/DDBJ whole genome shotgun (WGS) entry which is preliminary data.</text>
</comment>
<organism evidence="2 3">
    <name type="scientific">Colletotrichum zoysiae</name>
    <dbReference type="NCBI Taxonomy" id="1216348"/>
    <lineage>
        <taxon>Eukaryota</taxon>
        <taxon>Fungi</taxon>
        <taxon>Dikarya</taxon>
        <taxon>Ascomycota</taxon>
        <taxon>Pezizomycotina</taxon>
        <taxon>Sordariomycetes</taxon>
        <taxon>Hypocreomycetidae</taxon>
        <taxon>Glomerellales</taxon>
        <taxon>Glomerellaceae</taxon>
        <taxon>Colletotrichum</taxon>
        <taxon>Colletotrichum graminicola species complex</taxon>
    </lineage>
</organism>
<feature type="region of interest" description="Disordered" evidence="1">
    <location>
        <begin position="179"/>
        <end position="230"/>
    </location>
</feature>
<sequence>MCSVPDWITTLPLRIQTVLITTCVAGSTRPLGKRGGGKNARSVLANKRFCFYLSGTSRRRASVCFFLLCQLSTCGGCGFLAAGRHAPSSSPLPLDSRMTRISFRALFTLGFPGISRHFPGRQTSCGSRHMRPCPYESFCGCLAEPGDWSCVLNLSSESAQVALSLCPAQFVRNLFDSRRGEQTPSWRGKTGGRPVHAPPPPPFSHFSSPPGNTRESLSNPTSISGSFRCT</sequence>
<feature type="compositionally biased region" description="Polar residues" evidence="1">
    <location>
        <begin position="211"/>
        <end position="230"/>
    </location>
</feature>
<accession>A0AAD9M344</accession>
<evidence type="ECO:0000256" key="1">
    <source>
        <dbReference type="SAM" id="MobiDB-lite"/>
    </source>
</evidence>
<reference evidence="2" key="1">
    <citation type="submission" date="2021-06" db="EMBL/GenBank/DDBJ databases">
        <title>Comparative genomics, transcriptomics and evolutionary studies reveal genomic signatures of adaptation to plant cell wall in hemibiotrophic fungi.</title>
        <authorList>
            <consortium name="DOE Joint Genome Institute"/>
            <person name="Baroncelli R."/>
            <person name="Diaz J.F."/>
            <person name="Benocci T."/>
            <person name="Peng M."/>
            <person name="Battaglia E."/>
            <person name="Haridas S."/>
            <person name="Andreopoulos W."/>
            <person name="Labutti K."/>
            <person name="Pangilinan J."/>
            <person name="Floch G.L."/>
            <person name="Makela M.R."/>
            <person name="Henrissat B."/>
            <person name="Grigoriev I.V."/>
            <person name="Crouch J.A."/>
            <person name="De Vries R.P."/>
            <person name="Sukno S.A."/>
            <person name="Thon M.R."/>
        </authorList>
    </citation>
    <scope>NUCLEOTIDE SEQUENCE</scope>
    <source>
        <strain evidence="2">MAFF235873</strain>
    </source>
</reference>
<dbReference type="EMBL" id="MU842830">
    <property type="protein sequence ID" value="KAK2032471.1"/>
    <property type="molecule type" value="Genomic_DNA"/>
</dbReference>
<evidence type="ECO:0000313" key="2">
    <source>
        <dbReference type="EMBL" id="KAK2032471.1"/>
    </source>
</evidence>
<proteinExistence type="predicted"/>
<gene>
    <name evidence="2" type="ORF">LX32DRAFT_188930</name>
</gene>
<evidence type="ECO:0000313" key="3">
    <source>
        <dbReference type="Proteomes" id="UP001232148"/>
    </source>
</evidence>
<name>A0AAD9M344_9PEZI</name>
<keyword evidence="3" id="KW-1185">Reference proteome</keyword>
<dbReference type="Proteomes" id="UP001232148">
    <property type="component" value="Unassembled WGS sequence"/>
</dbReference>
<protein>
    <submittedName>
        <fullName evidence="2">Uncharacterized protein</fullName>
    </submittedName>
</protein>
<dbReference type="AlphaFoldDB" id="A0AAD9M344"/>